<evidence type="ECO:0000313" key="4">
    <source>
        <dbReference type="EMBL" id="SVB76240.1"/>
    </source>
</evidence>
<dbReference type="InterPro" id="IPR029065">
    <property type="entry name" value="Enolase_C-like"/>
</dbReference>
<dbReference type="GO" id="GO:0046872">
    <property type="term" value="F:metal ion binding"/>
    <property type="evidence" value="ECO:0007669"/>
    <property type="project" value="UniProtKB-KW"/>
</dbReference>
<feature type="non-terminal residue" evidence="4">
    <location>
        <position position="1"/>
    </location>
</feature>
<dbReference type="EMBL" id="UINC01056336">
    <property type="protein sequence ID" value="SVB76240.1"/>
    <property type="molecule type" value="Genomic_DNA"/>
</dbReference>
<keyword evidence="2" id="KW-0479">Metal-binding</keyword>
<feature type="domain" description="Mandelate racemase/muconate lactonizing enzyme C-terminal" evidence="3">
    <location>
        <begin position="97"/>
        <end position="194"/>
    </location>
</feature>
<dbReference type="AlphaFoldDB" id="A0A382GM81"/>
<dbReference type="InterPro" id="IPR029017">
    <property type="entry name" value="Enolase-like_N"/>
</dbReference>
<dbReference type="SMART" id="SM00922">
    <property type="entry name" value="MR_MLE"/>
    <property type="match status" value="1"/>
</dbReference>
<protein>
    <recommendedName>
        <fullName evidence="3">Mandelate racemase/muconate lactonizing enzyme C-terminal domain-containing protein</fullName>
    </recommendedName>
</protein>
<dbReference type="Pfam" id="PF13378">
    <property type="entry name" value="MR_MLE_C"/>
    <property type="match status" value="1"/>
</dbReference>
<dbReference type="SUPFAM" id="SSF51604">
    <property type="entry name" value="Enolase C-terminal domain-like"/>
    <property type="match status" value="1"/>
</dbReference>
<dbReference type="PANTHER" id="PTHR48080">
    <property type="entry name" value="D-GALACTONATE DEHYDRATASE-RELATED"/>
    <property type="match status" value="1"/>
</dbReference>
<evidence type="ECO:0000256" key="2">
    <source>
        <dbReference type="ARBA" id="ARBA00022723"/>
    </source>
</evidence>
<proteinExistence type="inferred from homology"/>
<dbReference type="InterPro" id="IPR013342">
    <property type="entry name" value="Mandelate_racemase_C"/>
</dbReference>
<name>A0A382GM81_9ZZZZ</name>
<evidence type="ECO:0000256" key="1">
    <source>
        <dbReference type="ARBA" id="ARBA00008031"/>
    </source>
</evidence>
<evidence type="ECO:0000259" key="3">
    <source>
        <dbReference type="SMART" id="SM00922"/>
    </source>
</evidence>
<reference evidence="4" key="1">
    <citation type="submission" date="2018-05" db="EMBL/GenBank/DDBJ databases">
        <authorList>
            <person name="Lanie J.A."/>
            <person name="Ng W.-L."/>
            <person name="Kazmierczak K.M."/>
            <person name="Andrzejewski T.M."/>
            <person name="Davidsen T.M."/>
            <person name="Wayne K.J."/>
            <person name="Tettelin H."/>
            <person name="Glass J.I."/>
            <person name="Rusch D."/>
            <person name="Podicherti R."/>
            <person name="Tsui H.-C.T."/>
            <person name="Winkler M.E."/>
        </authorList>
    </citation>
    <scope>NUCLEOTIDE SEQUENCE</scope>
</reference>
<accession>A0A382GM81</accession>
<dbReference type="InterPro" id="IPR036849">
    <property type="entry name" value="Enolase-like_C_sf"/>
</dbReference>
<dbReference type="Gene3D" id="3.20.20.120">
    <property type="entry name" value="Enolase-like C-terminal domain"/>
    <property type="match status" value="1"/>
</dbReference>
<dbReference type="Gene3D" id="3.30.390.10">
    <property type="entry name" value="Enolase-like, N-terminal domain"/>
    <property type="match status" value="1"/>
</dbReference>
<organism evidence="4">
    <name type="scientific">marine metagenome</name>
    <dbReference type="NCBI Taxonomy" id="408172"/>
    <lineage>
        <taxon>unclassified sequences</taxon>
        <taxon>metagenomes</taxon>
        <taxon>ecological metagenomes</taxon>
    </lineage>
</organism>
<dbReference type="PANTHER" id="PTHR48080:SF3">
    <property type="entry name" value="ENOLASE SUPERFAMILY MEMBER DDB_G0284701"/>
    <property type="match status" value="1"/>
</dbReference>
<comment type="similarity">
    <text evidence="1">Belongs to the mandelate racemase/muconate lactonizing enzyme family.</text>
</comment>
<gene>
    <name evidence="4" type="ORF">METZ01_LOCUS229094</name>
</gene>
<dbReference type="SUPFAM" id="SSF54826">
    <property type="entry name" value="Enolase N-terminal domain-like"/>
    <property type="match status" value="1"/>
</dbReference>
<sequence length="387" mass="43252">WDISEVVRVTTDVPDIVGYGETMLHYTWGKVTDESIARVTGANAMDFLGDDSLGAGLQMAIYDLVGKALEVPAYKLFHQPQIRQWCPISWWNVDMSPEDFAAEAAEAVSRGYTSHKIKGRPWWDIYAQIEAVRDATPDYYHLDIDWNQMLVNASRATPVLQRLDEYPIVDIYESPIPQGDVEGNRQLRSKISRSIAHHFGNPPFPTVVRDEVCDGFVVGGGVAGVLKQGIQAAAFDKPFFLQIVGTGITTALSLQLGSVLSHAQWPAVNCMNIYEEDLLATPLTIKGGYAQTPERPGLGIDVDEEALTRLRMEPPYEHPPLRLLLALVWPNNRRRYYANIHQCWTDALNGNMPIHEAGSRLEYVADDGSKDWDELQSRAAEQGPVFD</sequence>
<dbReference type="InterPro" id="IPR034593">
    <property type="entry name" value="DgoD-like"/>
</dbReference>